<dbReference type="InParanoid" id="A0A2P6MTC0"/>
<name>A0A2P6MTC0_9EUKA</name>
<proteinExistence type="predicted"/>
<accession>A0A2P6MTC0</accession>
<dbReference type="AlphaFoldDB" id="A0A2P6MTC0"/>
<evidence type="ECO:0000313" key="2">
    <source>
        <dbReference type="Proteomes" id="UP000241769"/>
    </source>
</evidence>
<comment type="caution">
    <text evidence="1">The sequence shown here is derived from an EMBL/GenBank/DDBJ whole genome shotgun (WGS) entry which is preliminary data.</text>
</comment>
<protein>
    <submittedName>
        <fullName evidence="1">Uncharacterized protein</fullName>
    </submittedName>
</protein>
<organism evidence="1 2">
    <name type="scientific">Planoprotostelium fungivorum</name>
    <dbReference type="NCBI Taxonomy" id="1890364"/>
    <lineage>
        <taxon>Eukaryota</taxon>
        <taxon>Amoebozoa</taxon>
        <taxon>Evosea</taxon>
        <taxon>Variosea</taxon>
        <taxon>Cavosteliida</taxon>
        <taxon>Cavosteliaceae</taxon>
        <taxon>Planoprotostelium</taxon>
    </lineage>
</organism>
<dbReference type="EMBL" id="MDYQ01000424">
    <property type="protein sequence ID" value="PRP74952.1"/>
    <property type="molecule type" value="Genomic_DNA"/>
</dbReference>
<evidence type="ECO:0000313" key="1">
    <source>
        <dbReference type="EMBL" id="PRP74952.1"/>
    </source>
</evidence>
<dbReference type="Proteomes" id="UP000241769">
    <property type="component" value="Unassembled WGS sequence"/>
</dbReference>
<gene>
    <name evidence="1" type="ORF">PROFUN_15075</name>
</gene>
<keyword evidence="2" id="KW-1185">Reference proteome</keyword>
<reference evidence="1 2" key="1">
    <citation type="journal article" date="2018" name="Genome Biol. Evol.">
        <title>Multiple Roots of Fruiting Body Formation in Amoebozoa.</title>
        <authorList>
            <person name="Hillmann F."/>
            <person name="Forbes G."/>
            <person name="Novohradska S."/>
            <person name="Ferling I."/>
            <person name="Riege K."/>
            <person name="Groth M."/>
            <person name="Westermann M."/>
            <person name="Marz M."/>
            <person name="Spaller T."/>
            <person name="Winckler T."/>
            <person name="Schaap P."/>
            <person name="Glockner G."/>
        </authorList>
    </citation>
    <scope>NUCLEOTIDE SEQUENCE [LARGE SCALE GENOMIC DNA]</scope>
    <source>
        <strain evidence="1 2">Jena</strain>
    </source>
</reference>
<sequence length="43" mass="4881">MCPEHALRRLGGNCCTSPACLLNHKVSWRKSLHISYQLAEAER</sequence>